<proteinExistence type="predicted"/>
<reference evidence="1" key="1">
    <citation type="submission" date="2022-04" db="EMBL/GenBank/DDBJ databases">
        <title>Jade perch genome.</title>
        <authorList>
            <person name="Chao B."/>
        </authorList>
    </citation>
    <scope>NUCLEOTIDE SEQUENCE</scope>
    <source>
        <strain evidence="1">CB-2022</strain>
    </source>
</reference>
<protein>
    <submittedName>
        <fullName evidence="1">Uncharacterized protein</fullName>
    </submittedName>
</protein>
<accession>A0ACB8VT25</accession>
<organism evidence="1 2">
    <name type="scientific">Scortum barcoo</name>
    <name type="common">barcoo grunter</name>
    <dbReference type="NCBI Taxonomy" id="214431"/>
    <lineage>
        <taxon>Eukaryota</taxon>
        <taxon>Metazoa</taxon>
        <taxon>Chordata</taxon>
        <taxon>Craniata</taxon>
        <taxon>Vertebrata</taxon>
        <taxon>Euteleostomi</taxon>
        <taxon>Actinopterygii</taxon>
        <taxon>Neopterygii</taxon>
        <taxon>Teleostei</taxon>
        <taxon>Neoteleostei</taxon>
        <taxon>Acanthomorphata</taxon>
        <taxon>Eupercaria</taxon>
        <taxon>Centrarchiformes</taxon>
        <taxon>Terapontoidei</taxon>
        <taxon>Terapontidae</taxon>
        <taxon>Scortum</taxon>
    </lineage>
</organism>
<evidence type="ECO:0000313" key="2">
    <source>
        <dbReference type="Proteomes" id="UP000831701"/>
    </source>
</evidence>
<dbReference type="Proteomes" id="UP000831701">
    <property type="component" value="Chromosome 18"/>
</dbReference>
<sequence length="1493" mass="164411">MDLRKTLISVLWILLLNLEESCHAEEVVLLNSKETQAELGWTSYPPNGWEEISGVDEKYKPIRTYQVCNVMEPTQQNNWLQTGWVARRGGQRIFVELQFTLRDCNSIPGVAGTCKETFNLLYVESDRDLGGVTREDRYTKIDTIAADESFTQGDLGERKMKLNTEVREIGHLNRKGFHLAFQDVGACVALVAVRVYYKRCLATVQNLAVFPDTVAEAAFATLVEVRGTCVNNSEVDTDSPPRMHCSAEGEWLVPIGKCSCSAGYEEGHSSCEAGGDGWRIYEAPLSVLWIKDCERHLVRLREGRVDQGMTEARTEGRSEDGWLGGNEETAEQRDSGMERERERESQGGGREGGGGGREGGKGQGRPLGGKVIVSGEGWSPAEPGTLNIKDVDHRCRSQSVPVQQMSVPQSANLPGCHKELSIPAALLPKDTFVTLSFVILESPRPGWLAGCLHIITISPASPHRHPSSLFSVSLGRFTIFTFLPLDVFPCFRHSGTYGFSSQALVMLTIVQKYSRFITWNHPICGRLKSPKGFQHVVKCKDFSRREEKLNLYSTSTEKLGMSKNSGHCLLSEGDSAGDKISVSTVLQSDSSPVMCLEINGTTPGDKTAILHLAGKKLDLHMKVGIVLVGACPPGSYKMSSRQQECFPCPANSVADEEGSVVCVCEEDHFRTPLDTPSAPCTSVGRQCEPKPAGASVGFVPQQVGLTERTVTVVNLLPNTNYTFTVEALNGVSELLPNKRFYTQVNVSTSLPAPSLISELRAEKIEQKGITLVWREPSYPNSSRTEYEVKYYEKEQKDQSYSTVKTAATRISVNNLKPGTTYVFLIRPFSTPAPSSSLSSSSLLLLLLVLLTCLPPPPPPPHRPPLHPPPLAFRPIDLRSVQRSPGAADTWRSVMALASSEQSPVVIIVVVSVAALIMLLSMGVGLLIWRSSVCSSSSNVTPASVVLLSTSFSTLPPPPPLLSPLPPFTQLMPRQCGYSKASQEGDEELYFQFKIPTRRTYIDPETCEDLLQAVHAFAKELDNSSIKIERIVHTGDFGEVCRGCLKLPSKRELPVAIKTLRAGCSDKQRRSFLSEAGILGQFDHSNIIRLEGVITTGKEEEEGEIKPMAEGERQFAGKAIPLGKEWENKREGEDESASCNHGDGKKAGGGAQVMDRRGEERRGLGRALRYSDHFNITRTEGVSARREEGGTGGWKRRKGNTMMIIVESMSNGALDSFLRKHEGQLSVMQLMDMLTGVASGMKYLTEMGFVHKRLAAHKVLVNSNLGCKVSGFRPLQEDKIEAIYTTLHGGKSVVLWTAPEAIQYHRFSSASDVWSFGIVMWEVMSYGERPYWDMGNQDVIKAIEDGFRLPAPVNCSPHLHQLMLDCWQKERTERPTFSQIHSALSKSIRSPDGIGSSTLARRTLSSSITLAERPLPSFPSFNSVGEWLDAVDMGRYKDNFTAAGYCYLESVARMTVQDVLSLGITSLEHQKLILAAIQTLRAQVIQMHGRGVQV</sequence>
<keyword evidence="2" id="KW-1185">Reference proteome</keyword>
<comment type="caution">
    <text evidence="1">The sequence shown here is derived from an EMBL/GenBank/DDBJ whole genome shotgun (WGS) entry which is preliminary data.</text>
</comment>
<dbReference type="EMBL" id="CM041548">
    <property type="protein sequence ID" value="KAI3358751.1"/>
    <property type="molecule type" value="Genomic_DNA"/>
</dbReference>
<gene>
    <name evidence="1" type="ORF">L3Q82_015161</name>
</gene>
<name>A0ACB8VT25_9TELE</name>
<evidence type="ECO:0000313" key="1">
    <source>
        <dbReference type="EMBL" id="KAI3358751.1"/>
    </source>
</evidence>